<dbReference type="RefSeq" id="WP_011128125.1">
    <property type="nucleotide sequence ID" value="NC_005070.1"/>
</dbReference>
<dbReference type="AlphaFoldDB" id="Q7U6S5"/>
<dbReference type="Gene3D" id="3.40.50.170">
    <property type="entry name" value="Formyl transferase, N-terminal domain"/>
    <property type="match status" value="1"/>
</dbReference>
<protein>
    <recommendedName>
        <fullName evidence="6">Phosphoribosylglycinamide formyltransferase</fullName>
        <ecNumber evidence="6">2.1.2.2</ecNumber>
    </recommendedName>
    <alternativeName>
        <fullName evidence="6">5'-phosphoribosylglycinamide transformylase</fullName>
    </alternativeName>
    <alternativeName>
        <fullName evidence="6">GAR transformylase</fullName>
        <shortName evidence="6">GART</shortName>
    </alternativeName>
</protein>
<evidence type="ECO:0000256" key="2">
    <source>
        <dbReference type="ARBA" id="ARBA00022679"/>
    </source>
</evidence>
<comment type="catalytic activity">
    <reaction evidence="5 6">
        <text>N(1)-(5-phospho-beta-D-ribosyl)glycinamide + (6R)-10-formyltetrahydrofolate = N(2)-formyl-N(1)-(5-phospho-beta-D-ribosyl)glycinamide + (6S)-5,6,7,8-tetrahydrofolate + H(+)</text>
        <dbReference type="Rhea" id="RHEA:15053"/>
        <dbReference type="ChEBI" id="CHEBI:15378"/>
        <dbReference type="ChEBI" id="CHEBI:57453"/>
        <dbReference type="ChEBI" id="CHEBI:143788"/>
        <dbReference type="ChEBI" id="CHEBI:147286"/>
        <dbReference type="ChEBI" id="CHEBI:195366"/>
        <dbReference type="EC" id="2.1.2.2"/>
    </reaction>
</comment>
<dbReference type="eggNOG" id="COG0299">
    <property type="taxonomic scope" value="Bacteria"/>
</dbReference>
<dbReference type="Pfam" id="PF00551">
    <property type="entry name" value="Formyl_trans_N"/>
    <property type="match status" value="1"/>
</dbReference>
<feature type="binding site" evidence="6">
    <location>
        <begin position="120"/>
        <end position="123"/>
    </location>
    <ligand>
        <name>(6R)-10-formyltetrahydrofolate</name>
        <dbReference type="ChEBI" id="CHEBI:195366"/>
    </ligand>
</feature>
<dbReference type="GO" id="GO:0006189">
    <property type="term" value="P:'de novo' IMP biosynthetic process"/>
    <property type="evidence" value="ECO:0007669"/>
    <property type="project" value="UniProtKB-UniRule"/>
</dbReference>
<organism evidence="9 10">
    <name type="scientific">Parasynechococcus marenigrum (strain WH8102)</name>
    <dbReference type="NCBI Taxonomy" id="84588"/>
    <lineage>
        <taxon>Bacteria</taxon>
        <taxon>Bacillati</taxon>
        <taxon>Cyanobacteriota</taxon>
        <taxon>Cyanophyceae</taxon>
        <taxon>Synechococcales</taxon>
        <taxon>Prochlorococcaceae</taxon>
        <taxon>Parasynechococcus</taxon>
        <taxon>Parasynechococcus marenigrum</taxon>
    </lineage>
</organism>
<dbReference type="HAMAP" id="MF_01930">
    <property type="entry name" value="PurN"/>
    <property type="match status" value="1"/>
</dbReference>
<dbReference type="UniPathway" id="UPA00074">
    <property type="reaction ID" value="UER00126"/>
</dbReference>
<dbReference type="PROSITE" id="PS00373">
    <property type="entry name" value="GART"/>
    <property type="match status" value="1"/>
</dbReference>
<dbReference type="SUPFAM" id="SSF53328">
    <property type="entry name" value="Formyltransferase"/>
    <property type="match status" value="1"/>
</dbReference>
<evidence type="ECO:0000256" key="1">
    <source>
        <dbReference type="ARBA" id="ARBA00005054"/>
    </source>
</evidence>
<name>Q7U6S5_PARMW</name>
<feature type="active site" description="Proton donor" evidence="6">
    <location>
        <position position="139"/>
    </location>
</feature>
<accession>Q7U6S5</accession>
<comment type="function">
    <text evidence="6">Catalyzes the transfer of a formyl group from 10-formyltetrahydrofolate to 5-phospho-ribosyl-glycinamide (GAR), producing 5-phospho-ribosyl-N-formylglycinamide (FGAR) and tetrahydrofolate.</text>
</comment>
<proteinExistence type="inferred from homology"/>
<evidence type="ECO:0000256" key="4">
    <source>
        <dbReference type="ARBA" id="ARBA00038440"/>
    </source>
</evidence>
<dbReference type="STRING" id="84588.SYNW1261"/>
<dbReference type="KEGG" id="syw:SYNW1261"/>
<dbReference type="NCBIfam" id="TIGR00639">
    <property type="entry name" value="PurN"/>
    <property type="match status" value="1"/>
</dbReference>
<feature type="binding site" evidence="6">
    <location>
        <begin position="42"/>
        <end position="44"/>
    </location>
    <ligand>
        <name>N(1)-(5-phospho-beta-D-ribosyl)glycinamide</name>
        <dbReference type="ChEBI" id="CHEBI:143788"/>
    </ligand>
</feature>
<evidence type="ECO:0000256" key="3">
    <source>
        <dbReference type="ARBA" id="ARBA00022755"/>
    </source>
</evidence>
<dbReference type="EMBL" id="BX569692">
    <property type="protein sequence ID" value="CAE07776.1"/>
    <property type="molecule type" value="Genomic_DNA"/>
</dbReference>
<evidence type="ECO:0000259" key="8">
    <source>
        <dbReference type="Pfam" id="PF00551"/>
    </source>
</evidence>
<dbReference type="PANTHER" id="PTHR43369">
    <property type="entry name" value="PHOSPHORIBOSYLGLYCINAMIDE FORMYLTRANSFERASE"/>
    <property type="match status" value="1"/>
</dbReference>
<evidence type="ECO:0000256" key="6">
    <source>
        <dbReference type="HAMAP-Rule" id="MF_01930"/>
    </source>
</evidence>
<dbReference type="Proteomes" id="UP000001422">
    <property type="component" value="Chromosome"/>
</dbReference>
<dbReference type="InterPro" id="IPR004607">
    <property type="entry name" value="GART"/>
</dbReference>
<dbReference type="CDD" id="cd08645">
    <property type="entry name" value="FMT_core_GART"/>
    <property type="match status" value="1"/>
</dbReference>
<keyword evidence="3 6" id="KW-0658">Purine biosynthesis</keyword>
<dbReference type="EC" id="2.1.2.2" evidence="6"/>
<feature type="binding site" evidence="6">
    <location>
        <position position="95"/>
    </location>
    <ligand>
        <name>(6R)-10-formyltetrahydrofolate</name>
        <dbReference type="ChEBI" id="CHEBI:195366"/>
    </ligand>
</feature>
<gene>
    <name evidence="6 9" type="primary">purN</name>
    <name evidence="9" type="ordered locus">SYNW1261</name>
</gene>
<evidence type="ECO:0000256" key="7">
    <source>
        <dbReference type="SAM" id="MobiDB-lite"/>
    </source>
</evidence>
<dbReference type="PANTHER" id="PTHR43369:SF2">
    <property type="entry name" value="PHOSPHORIBOSYLGLYCINAMIDE FORMYLTRANSFERASE"/>
    <property type="match status" value="1"/>
</dbReference>
<dbReference type="HOGENOM" id="CLU_038395_1_2_3"/>
<sequence length="222" mass="23970">MPAFADPSQQMSSDQALIHPSSGGPADLSPPIRVGVMASGNGSNFEALATAIRDGHINAEIALLVVNNPGCGAQQRAKRLGIPWQLFNHRNYDSRSALDRDLVQRFQSLGVEGIVMAGWMRIVTNELIQAFPDRLINIHPSLLPSFRGLDGVGQALKAGVRLAGCTVHLVTEDLDAGPILVQAAVPVLDTDNHDSLSRRIQQQEHRILPAGLMLAADRWRQG</sequence>
<keyword evidence="10" id="KW-1185">Reference proteome</keyword>
<evidence type="ECO:0000313" key="10">
    <source>
        <dbReference type="Proteomes" id="UP000001422"/>
    </source>
</evidence>
<dbReference type="InterPro" id="IPR036477">
    <property type="entry name" value="Formyl_transf_N_sf"/>
</dbReference>
<feature type="site" description="Raises pKa of active site His" evidence="6">
    <location>
        <position position="175"/>
    </location>
</feature>
<evidence type="ECO:0000313" key="9">
    <source>
        <dbReference type="EMBL" id="CAE07776.1"/>
    </source>
</evidence>
<feature type="region of interest" description="Disordered" evidence="7">
    <location>
        <begin position="1"/>
        <end position="24"/>
    </location>
</feature>
<reference evidence="9 10" key="1">
    <citation type="journal article" date="2003" name="Nature">
        <title>The genome of a motile marine Synechococcus.</title>
        <authorList>
            <person name="Palenik B."/>
            <person name="Brahamsha B."/>
            <person name="Larimer F."/>
            <person name="Land M."/>
            <person name="Hauser L."/>
            <person name="Chain P."/>
            <person name="Lamerdin J."/>
            <person name="Regala W."/>
            <person name="Allen E.A."/>
            <person name="McCarren J."/>
            <person name="Paulsen I."/>
            <person name="Dufresne A."/>
            <person name="Partensky F."/>
            <person name="Webb E."/>
            <person name="Waterbury J."/>
        </authorList>
    </citation>
    <scope>NUCLEOTIDE SEQUENCE [LARGE SCALE GENOMIC DNA]</scope>
    <source>
        <strain evidence="9 10">WH8102</strain>
    </source>
</reference>
<comment type="pathway">
    <text evidence="1 6">Purine metabolism; IMP biosynthesis via de novo pathway; N(2)-formyl-N(1)-(5-phospho-D-ribosyl)glycinamide from N(1)-(5-phospho-D-ribosyl)glycinamide (10-formyl THF route): step 1/1.</text>
</comment>
<feature type="domain" description="Formyl transferase N-terminal" evidence="8">
    <location>
        <begin position="33"/>
        <end position="210"/>
    </location>
</feature>
<dbReference type="InterPro" id="IPR002376">
    <property type="entry name" value="Formyl_transf_N"/>
</dbReference>
<keyword evidence="2 6" id="KW-0808">Transferase</keyword>
<feature type="binding site" evidence="6">
    <location>
        <position position="137"/>
    </location>
    <ligand>
        <name>(6R)-10-formyltetrahydrofolate</name>
        <dbReference type="ChEBI" id="CHEBI:195366"/>
    </ligand>
</feature>
<evidence type="ECO:0000256" key="5">
    <source>
        <dbReference type="ARBA" id="ARBA00047664"/>
    </source>
</evidence>
<comment type="similarity">
    <text evidence="4 6">Belongs to the GART family.</text>
</comment>
<dbReference type="InterPro" id="IPR001555">
    <property type="entry name" value="GART_AS"/>
</dbReference>
<dbReference type="GO" id="GO:0004644">
    <property type="term" value="F:phosphoribosylglycinamide formyltransferase activity"/>
    <property type="evidence" value="ECO:0007669"/>
    <property type="project" value="UniProtKB-UniRule"/>
</dbReference>
<dbReference type="GO" id="GO:0005829">
    <property type="term" value="C:cytosol"/>
    <property type="evidence" value="ECO:0007669"/>
    <property type="project" value="TreeGrafter"/>
</dbReference>